<dbReference type="GO" id="GO:0006260">
    <property type="term" value="P:DNA replication"/>
    <property type="evidence" value="ECO:0007669"/>
    <property type="project" value="UniProtKB-KW"/>
</dbReference>
<keyword evidence="9" id="KW-0235">DNA replication</keyword>
<keyword evidence="10" id="KW-0479">Metal-binding</keyword>
<keyword evidence="7" id="KW-0808">Transferase</keyword>
<keyword evidence="14" id="KW-0238">DNA-binding</keyword>
<evidence type="ECO:0000256" key="13">
    <source>
        <dbReference type="ARBA" id="ARBA00022932"/>
    </source>
</evidence>
<dbReference type="PROSITE" id="PS50173">
    <property type="entry name" value="UMUC"/>
    <property type="match status" value="1"/>
</dbReference>
<proteinExistence type="inferred from homology"/>
<evidence type="ECO:0000256" key="4">
    <source>
        <dbReference type="ARBA" id="ARBA00012417"/>
    </source>
</evidence>
<dbReference type="GO" id="GO:0005829">
    <property type="term" value="C:cytosol"/>
    <property type="evidence" value="ECO:0007669"/>
    <property type="project" value="TreeGrafter"/>
</dbReference>
<evidence type="ECO:0000256" key="9">
    <source>
        <dbReference type="ARBA" id="ARBA00022705"/>
    </source>
</evidence>
<dbReference type="InterPro" id="IPR001126">
    <property type="entry name" value="UmuC"/>
</dbReference>
<comment type="similarity">
    <text evidence="3">Belongs to the DNA polymerase type-Y family.</text>
</comment>
<evidence type="ECO:0000259" key="17">
    <source>
        <dbReference type="PROSITE" id="PS50173"/>
    </source>
</evidence>
<evidence type="ECO:0000256" key="15">
    <source>
        <dbReference type="ARBA" id="ARBA00023204"/>
    </source>
</evidence>
<dbReference type="Gene3D" id="3.40.1170.60">
    <property type="match status" value="1"/>
</dbReference>
<dbReference type="GO" id="GO:0046872">
    <property type="term" value="F:metal ion binding"/>
    <property type="evidence" value="ECO:0007669"/>
    <property type="project" value="UniProtKB-KW"/>
</dbReference>
<evidence type="ECO:0000256" key="8">
    <source>
        <dbReference type="ARBA" id="ARBA00022695"/>
    </source>
</evidence>
<dbReference type="GO" id="GO:0003887">
    <property type="term" value="F:DNA-directed DNA polymerase activity"/>
    <property type="evidence" value="ECO:0007669"/>
    <property type="project" value="UniProtKB-KW"/>
</dbReference>
<keyword evidence="13" id="KW-0239">DNA-directed DNA polymerase</keyword>
<evidence type="ECO:0000256" key="16">
    <source>
        <dbReference type="ARBA" id="ARBA00049244"/>
    </source>
</evidence>
<dbReference type="AlphaFoldDB" id="X1LP88"/>
<keyword evidence="5" id="KW-0515">Mutator protein</keyword>
<dbReference type="GO" id="GO:0003677">
    <property type="term" value="F:DNA binding"/>
    <property type="evidence" value="ECO:0007669"/>
    <property type="project" value="UniProtKB-KW"/>
</dbReference>
<evidence type="ECO:0000256" key="12">
    <source>
        <dbReference type="ARBA" id="ARBA00022842"/>
    </source>
</evidence>
<comment type="subcellular location">
    <subcellularLocation>
        <location evidence="2">Cytoplasm</location>
    </subcellularLocation>
</comment>
<comment type="caution">
    <text evidence="18">The sequence shown here is derived from an EMBL/GenBank/DDBJ whole genome shotgun (WGS) entry which is preliminary data.</text>
</comment>
<sequence length="122" mass="13271">MANNTIMHIDLDAFFVSVEQVLNPELQGKPVVVGGRPGERGVVAAASYEARAFGLHSGMPLKTASRLCPQAIFIEGSFPKYRDASQKFMAILAEFTPFLEPMGLDEAYLDVTGFESIHGSIH</sequence>
<feature type="domain" description="UmuC" evidence="17">
    <location>
        <begin position="6"/>
        <end position="122"/>
    </location>
</feature>
<organism evidence="18">
    <name type="scientific">marine sediment metagenome</name>
    <dbReference type="NCBI Taxonomy" id="412755"/>
    <lineage>
        <taxon>unclassified sequences</taxon>
        <taxon>metagenomes</taxon>
        <taxon>ecological metagenomes</taxon>
    </lineage>
</organism>
<dbReference type="GO" id="GO:0006281">
    <property type="term" value="P:DNA repair"/>
    <property type="evidence" value="ECO:0007669"/>
    <property type="project" value="UniProtKB-KW"/>
</dbReference>
<evidence type="ECO:0000256" key="7">
    <source>
        <dbReference type="ARBA" id="ARBA00022679"/>
    </source>
</evidence>
<comment type="cofactor">
    <cofactor evidence="1">
        <name>Mg(2+)</name>
        <dbReference type="ChEBI" id="CHEBI:18420"/>
    </cofactor>
</comment>
<dbReference type="InterPro" id="IPR043502">
    <property type="entry name" value="DNA/RNA_pol_sf"/>
</dbReference>
<evidence type="ECO:0000256" key="2">
    <source>
        <dbReference type="ARBA" id="ARBA00004496"/>
    </source>
</evidence>
<keyword evidence="12" id="KW-0460">Magnesium</keyword>
<reference evidence="18" key="1">
    <citation type="journal article" date="2014" name="Front. Microbiol.">
        <title>High frequency of phylogenetically diverse reductive dehalogenase-homologous genes in deep subseafloor sedimentary metagenomes.</title>
        <authorList>
            <person name="Kawai M."/>
            <person name="Futagami T."/>
            <person name="Toyoda A."/>
            <person name="Takaki Y."/>
            <person name="Nishi S."/>
            <person name="Hori S."/>
            <person name="Arai W."/>
            <person name="Tsubouchi T."/>
            <person name="Morono Y."/>
            <person name="Uchiyama I."/>
            <person name="Ito T."/>
            <person name="Fujiyama A."/>
            <person name="Inagaki F."/>
            <person name="Takami H."/>
        </authorList>
    </citation>
    <scope>NUCLEOTIDE SEQUENCE</scope>
    <source>
        <strain evidence="18">Expedition CK06-06</strain>
    </source>
</reference>
<evidence type="ECO:0000256" key="6">
    <source>
        <dbReference type="ARBA" id="ARBA00022490"/>
    </source>
</evidence>
<evidence type="ECO:0000256" key="14">
    <source>
        <dbReference type="ARBA" id="ARBA00023125"/>
    </source>
</evidence>
<dbReference type="FunFam" id="3.40.1170.60:FF:000001">
    <property type="entry name" value="DNA polymerase IV"/>
    <property type="match status" value="1"/>
</dbReference>
<protein>
    <recommendedName>
        <fullName evidence="4">DNA-directed DNA polymerase</fullName>
        <ecNumber evidence="4">2.7.7.7</ecNumber>
    </recommendedName>
</protein>
<evidence type="ECO:0000313" key="18">
    <source>
        <dbReference type="EMBL" id="GAI04210.1"/>
    </source>
</evidence>
<dbReference type="EMBL" id="BARV01012468">
    <property type="protein sequence ID" value="GAI04210.1"/>
    <property type="molecule type" value="Genomic_DNA"/>
</dbReference>
<evidence type="ECO:0000256" key="1">
    <source>
        <dbReference type="ARBA" id="ARBA00001946"/>
    </source>
</evidence>
<evidence type="ECO:0000256" key="5">
    <source>
        <dbReference type="ARBA" id="ARBA00022457"/>
    </source>
</evidence>
<feature type="non-terminal residue" evidence="18">
    <location>
        <position position="122"/>
    </location>
</feature>
<keyword evidence="15" id="KW-0234">DNA repair</keyword>
<comment type="catalytic activity">
    <reaction evidence="16">
        <text>DNA(n) + a 2'-deoxyribonucleoside 5'-triphosphate = DNA(n+1) + diphosphate</text>
        <dbReference type="Rhea" id="RHEA:22508"/>
        <dbReference type="Rhea" id="RHEA-COMP:17339"/>
        <dbReference type="Rhea" id="RHEA-COMP:17340"/>
        <dbReference type="ChEBI" id="CHEBI:33019"/>
        <dbReference type="ChEBI" id="CHEBI:61560"/>
        <dbReference type="ChEBI" id="CHEBI:173112"/>
        <dbReference type="EC" id="2.7.7.7"/>
    </reaction>
</comment>
<keyword evidence="6" id="KW-0963">Cytoplasm</keyword>
<dbReference type="InterPro" id="IPR050116">
    <property type="entry name" value="DNA_polymerase-Y"/>
</dbReference>
<keyword evidence="11" id="KW-0227">DNA damage</keyword>
<dbReference type="GO" id="GO:0042276">
    <property type="term" value="P:error-prone translesion synthesis"/>
    <property type="evidence" value="ECO:0007669"/>
    <property type="project" value="TreeGrafter"/>
</dbReference>
<dbReference type="Gene3D" id="3.30.70.270">
    <property type="match status" value="1"/>
</dbReference>
<gene>
    <name evidence="18" type="ORF">S06H3_23075</name>
</gene>
<dbReference type="InterPro" id="IPR043128">
    <property type="entry name" value="Rev_trsase/Diguanyl_cyclase"/>
</dbReference>
<evidence type="ECO:0000256" key="10">
    <source>
        <dbReference type="ARBA" id="ARBA00022723"/>
    </source>
</evidence>
<evidence type="ECO:0000256" key="3">
    <source>
        <dbReference type="ARBA" id="ARBA00010945"/>
    </source>
</evidence>
<accession>X1LP88</accession>
<keyword evidence="8" id="KW-0548">Nucleotidyltransferase</keyword>
<dbReference type="GO" id="GO:0009432">
    <property type="term" value="P:SOS response"/>
    <property type="evidence" value="ECO:0007669"/>
    <property type="project" value="TreeGrafter"/>
</dbReference>
<dbReference type="EC" id="2.7.7.7" evidence="4"/>
<dbReference type="Pfam" id="PF00817">
    <property type="entry name" value="IMS"/>
    <property type="match status" value="1"/>
</dbReference>
<evidence type="ECO:0000256" key="11">
    <source>
        <dbReference type="ARBA" id="ARBA00022763"/>
    </source>
</evidence>
<dbReference type="PANTHER" id="PTHR11076">
    <property type="entry name" value="DNA REPAIR POLYMERASE UMUC / TRANSFERASE FAMILY MEMBER"/>
    <property type="match status" value="1"/>
</dbReference>
<dbReference type="SUPFAM" id="SSF56672">
    <property type="entry name" value="DNA/RNA polymerases"/>
    <property type="match status" value="1"/>
</dbReference>
<dbReference type="PANTHER" id="PTHR11076:SF33">
    <property type="entry name" value="DNA POLYMERASE KAPPA"/>
    <property type="match status" value="1"/>
</dbReference>
<name>X1LP88_9ZZZZ</name>